<dbReference type="Proteomes" id="UP001298424">
    <property type="component" value="Unassembled WGS sequence"/>
</dbReference>
<keyword evidence="2" id="KW-1185">Reference proteome</keyword>
<reference evidence="1 2" key="1">
    <citation type="submission" date="2022-02" db="EMBL/GenBank/DDBJ databases">
        <title>Genome sequence data of Kingella unionensis sp. nov. strain CICC 24913 (CCUG 75125).</title>
        <authorList>
            <person name="Xiao M."/>
        </authorList>
    </citation>
    <scope>NUCLEOTIDE SEQUENCE [LARGE SCALE GENOMIC DNA]</scope>
    <source>
        <strain evidence="1 2">CICC 24913</strain>
    </source>
</reference>
<proteinExistence type="predicted"/>
<sequence>IAAAGELEQCEQIFRDNMEIMVFTMPCPNRQSDVLPPEKFDAHLRAVNRCEALVAGKYAAQKEAVQSRLHAFTAPRAREVGRIRNNPQQMQAYCTKQNATARRLMMKY</sequence>
<protein>
    <submittedName>
        <fullName evidence="1">Uncharacterized protein</fullName>
    </submittedName>
</protein>
<evidence type="ECO:0000313" key="2">
    <source>
        <dbReference type="Proteomes" id="UP001298424"/>
    </source>
</evidence>
<gene>
    <name evidence="1" type="ORF">MB824_00025</name>
</gene>
<accession>A0ABS9NKM7</accession>
<organism evidence="1 2">
    <name type="scientific">Kingella pumchi</name>
    <dbReference type="NCBI Taxonomy" id="2779506"/>
    <lineage>
        <taxon>Bacteria</taxon>
        <taxon>Pseudomonadati</taxon>
        <taxon>Pseudomonadota</taxon>
        <taxon>Betaproteobacteria</taxon>
        <taxon>Neisseriales</taxon>
        <taxon>Neisseriaceae</taxon>
        <taxon>Kingella</taxon>
    </lineage>
</organism>
<comment type="caution">
    <text evidence="1">The sequence shown here is derived from an EMBL/GenBank/DDBJ whole genome shotgun (WGS) entry which is preliminary data.</text>
</comment>
<dbReference type="EMBL" id="JAKOOW010000001">
    <property type="protein sequence ID" value="MCG6502893.1"/>
    <property type="molecule type" value="Genomic_DNA"/>
</dbReference>
<name>A0ABS9NKM7_9NEIS</name>
<feature type="non-terminal residue" evidence="1">
    <location>
        <position position="1"/>
    </location>
</feature>
<evidence type="ECO:0000313" key="1">
    <source>
        <dbReference type="EMBL" id="MCG6502893.1"/>
    </source>
</evidence>
<dbReference type="RefSeq" id="WP_238744741.1">
    <property type="nucleotide sequence ID" value="NZ_JAKOOW010000001.1"/>
</dbReference>